<dbReference type="OrthoDB" id="1360904at2"/>
<gene>
    <name evidence="2" type="ORF">GN157_04865</name>
</gene>
<protein>
    <submittedName>
        <fullName evidence="2">Uncharacterized protein</fullName>
    </submittedName>
</protein>
<evidence type="ECO:0000313" key="2">
    <source>
        <dbReference type="EMBL" id="MUV03034.1"/>
    </source>
</evidence>
<dbReference type="EMBL" id="WOWP01000013">
    <property type="protein sequence ID" value="MUV03034.1"/>
    <property type="molecule type" value="Genomic_DNA"/>
</dbReference>
<feature type="signal peptide" evidence="1">
    <location>
        <begin position="1"/>
        <end position="21"/>
    </location>
</feature>
<comment type="caution">
    <text evidence="2">The sequence shown here is derived from an EMBL/GenBank/DDBJ whole genome shotgun (WGS) entry which is preliminary data.</text>
</comment>
<evidence type="ECO:0000313" key="3">
    <source>
        <dbReference type="Proteomes" id="UP000433945"/>
    </source>
</evidence>
<sequence length="104" mass="11626">MKTIKSIMILFMLLTVPVAFVSCEEEETTEVSGNDVCLDQLEVLADILYEKTLIFSDNATPSTCSAVRTAALNLINAAEDCGYGYLYQEQADFWIDYDCSIFND</sequence>
<accession>A0A6N8H8Y8</accession>
<organism evidence="2 3">
    <name type="scientific">Flavobacterium rakeshii</name>
    <dbReference type="NCBI Taxonomy" id="1038845"/>
    <lineage>
        <taxon>Bacteria</taxon>
        <taxon>Pseudomonadati</taxon>
        <taxon>Bacteroidota</taxon>
        <taxon>Flavobacteriia</taxon>
        <taxon>Flavobacteriales</taxon>
        <taxon>Flavobacteriaceae</taxon>
        <taxon>Flavobacterium</taxon>
    </lineage>
</organism>
<keyword evidence="1" id="KW-0732">Signal</keyword>
<dbReference type="PROSITE" id="PS51257">
    <property type="entry name" value="PROKAR_LIPOPROTEIN"/>
    <property type="match status" value="1"/>
</dbReference>
<dbReference type="Proteomes" id="UP000433945">
    <property type="component" value="Unassembled WGS sequence"/>
</dbReference>
<feature type="chain" id="PRO_5026941079" evidence="1">
    <location>
        <begin position="22"/>
        <end position="104"/>
    </location>
</feature>
<evidence type="ECO:0000256" key="1">
    <source>
        <dbReference type="SAM" id="SignalP"/>
    </source>
</evidence>
<dbReference type="AlphaFoldDB" id="A0A6N8H8Y8"/>
<reference evidence="2 3" key="1">
    <citation type="submission" date="2019-12" db="EMBL/GenBank/DDBJ databases">
        <authorList>
            <person name="Sun J.-Q."/>
        </authorList>
    </citation>
    <scope>NUCLEOTIDE SEQUENCE [LARGE SCALE GENOMIC DNA]</scope>
    <source>
        <strain evidence="2 3">JCM 17928</strain>
    </source>
</reference>
<dbReference type="RefSeq" id="WP_157481983.1">
    <property type="nucleotide sequence ID" value="NZ_JAZDQD010000005.1"/>
</dbReference>
<keyword evidence="3" id="KW-1185">Reference proteome</keyword>
<proteinExistence type="predicted"/>
<name>A0A6N8H8Y8_9FLAO</name>